<dbReference type="EMBL" id="JAATJH010000004">
    <property type="protein sequence ID" value="NJC27145.1"/>
    <property type="molecule type" value="Genomic_DNA"/>
</dbReference>
<dbReference type="InterPro" id="IPR029063">
    <property type="entry name" value="SAM-dependent_MTases_sf"/>
</dbReference>
<evidence type="ECO:0000313" key="3">
    <source>
        <dbReference type="Proteomes" id="UP000770785"/>
    </source>
</evidence>
<dbReference type="SUPFAM" id="SSF53335">
    <property type="entry name" value="S-adenosyl-L-methionine-dependent methyltransferases"/>
    <property type="match status" value="1"/>
</dbReference>
<dbReference type="Gene3D" id="3.40.50.150">
    <property type="entry name" value="Vaccinia Virus protein VP39"/>
    <property type="match status" value="1"/>
</dbReference>
<organism evidence="2 3">
    <name type="scientific">Neolewinella antarctica</name>
    <dbReference type="NCBI Taxonomy" id="442734"/>
    <lineage>
        <taxon>Bacteria</taxon>
        <taxon>Pseudomonadati</taxon>
        <taxon>Bacteroidota</taxon>
        <taxon>Saprospiria</taxon>
        <taxon>Saprospirales</taxon>
        <taxon>Lewinellaceae</taxon>
        <taxon>Neolewinella</taxon>
    </lineage>
</organism>
<keyword evidence="3" id="KW-1185">Reference proteome</keyword>
<proteinExistence type="predicted"/>
<gene>
    <name evidence="2" type="ORF">GGR27_002658</name>
</gene>
<evidence type="ECO:0000259" key="1">
    <source>
        <dbReference type="Pfam" id="PF08241"/>
    </source>
</evidence>
<sequence length="218" mass="24312">MRTLFCLFAVALALSSCQPDPLPVQDPGLYVEDARQETRDRGFWQRPGIVMDAMGDLEEKVVADIGAGSGFFARRLAPIADRVIAIELTDSLVSNLADIRDAELPRGRRGRLEPRLGLPNDPKLADNEVDIILFVNTLMYIDSPEQYLQKVLPAMRAEGRIVVVDWKKKDMLIGPPKDARLAIGELEDMLKRAGYHLVDSDDESLEYQYIVVADKMGG</sequence>
<dbReference type="GO" id="GO:0008168">
    <property type="term" value="F:methyltransferase activity"/>
    <property type="evidence" value="ECO:0007669"/>
    <property type="project" value="UniProtKB-KW"/>
</dbReference>
<dbReference type="CDD" id="cd02440">
    <property type="entry name" value="AdoMet_MTases"/>
    <property type="match status" value="1"/>
</dbReference>
<protein>
    <submittedName>
        <fullName evidence="2">SAM-dependent methyltransferase</fullName>
    </submittedName>
</protein>
<evidence type="ECO:0000313" key="2">
    <source>
        <dbReference type="EMBL" id="NJC27145.1"/>
    </source>
</evidence>
<accession>A0ABX0XCY3</accession>
<dbReference type="GO" id="GO:0032259">
    <property type="term" value="P:methylation"/>
    <property type="evidence" value="ECO:0007669"/>
    <property type="project" value="UniProtKB-KW"/>
</dbReference>
<comment type="caution">
    <text evidence="2">The sequence shown here is derived from an EMBL/GenBank/DDBJ whole genome shotgun (WGS) entry which is preliminary data.</text>
</comment>
<dbReference type="InterPro" id="IPR013216">
    <property type="entry name" value="Methyltransf_11"/>
</dbReference>
<name>A0ABX0XCY3_9BACT</name>
<feature type="domain" description="Methyltransferase type 11" evidence="1">
    <location>
        <begin position="64"/>
        <end position="163"/>
    </location>
</feature>
<dbReference type="RefSeq" id="WP_168037982.1">
    <property type="nucleotide sequence ID" value="NZ_JAATJH010000004.1"/>
</dbReference>
<dbReference type="Proteomes" id="UP000770785">
    <property type="component" value="Unassembled WGS sequence"/>
</dbReference>
<dbReference type="PROSITE" id="PS51257">
    <property type="entry name" value="PROKAR_LIPOPROTEIN"/>
    <property type="match status" value="1"/>
</dbReference>
<keyword evidence="2" id="KW-0489">Methyltransferase</keyword>
<dbReference type="Pfam" id="PF08241">
    <property type="entry name" value="Methyltransf_11"/>
    <property type="match status" value="1"/>
</dbReference>
<reference evidence="2 3" key="1">
    <citation type="submission" date="2020-03" db="EMBL/GenBank/DDBJ databases">
        <title>Genomic Encyclopedia of Type Strains, Phase IV (KMG-IV): sequencing the most valuable type-strain genomes for metagenomic binning, comparative biology and taxonomic classification.</title>
        <authorList>
            <person name="Goeker M."/>
        </authorList>
    </citation>
    <scope>NUCLEOTIDE SEQUENCE [LARGE SCALE GENOMIC DNA]</scope>
    <source>
        <strain evidence="2 3">DSM 105096</strain>
    </source>
</reference>
<keyword evidence="2" id="KW-0808">Transferase</keyword>